<organism evidence="1 2">
    <name type="scientific">Engystomops pustulosus</name>
    <name type="common">Tungara frog</name>
    <name type="synonym">Physalaemus pustulosus</name>
    <dbReference type="NCBI Taxonomy" id="76066"/>
    <lineage>
        <taxon>Eukaryota</taxon>
        <taxon>Metazoa</taxon>
        <taxon>Chordata</taxon>
        <taxon>Craniata</taxon>
        <taxon>Vertebrata</taxon>
        <taxon>Euteleostomi</taxon>
        <taxon>Amphibia</taxon>
        <taxon>Batrachia</taxon>
        <taxon>Anura</taxon>
        <taxon>Neobatrachia</taxon>
        <taxon>Hyloidea</taxon>
        <taxon>Leptodactylidae</taxon>
        <taxon>Leiuperinae</taxon>
        <taxon>Engystomops</taxon>
    </lineage>
</organism>
<keyword evidence="2" id="KW-1185">Reference proteome</keyword>
<evidence type="ECO:0000313" key="2">
    <source>
        <dbReference type="Proteomes" id="UP000824782"/>
    </source>
</evidence>
<reference evidence="1" key="1">
    <citation type="thesis" date="2020" institute="ProQuest LLC" country="789 East Eisenhower Parkway, Ann Arbor, MI, USA">
        <title>Comparative Genomics and Chromosome Evolution.</title>
        <authorList>
            <person name="Mudd A.B."/>
        </authorList>
    </citation>
    <scope>NUCLEOTIDE SEQUENCE</scope>
    <source>
        <strain evidence="1">237g6f4</strain>
        <tissue evidence="1">Blood</tissue>
    </source>
</reference>
<comment type="caution">
    <text evidence="1">The sequence shown here is derived from an EMBL/GenBank/DDBJ whole genome shotgun (WGS) entry which is preliminary data.</text>
</comment>
<evidence type="ECO:0000313" key="1">
    <source>
        <dbReference type="EMBL" id="KAG8534642.1"/>
    </source>
</evidence>
<sequence length="90" mass="10543">MKHVMYVTYQHPVPCSTYCMSCTPRHMSRHPHICTPLLLSPQHCLHHHLSIPSRTVEDLERNDGSTERPYYMSTNLQKLLNKKNKDQTAK</sequence>
<protein>
    <submittedName>
        <fullName evidence="1">Uncharacterized protein</fullName>
    </submittedName>
</protein>
<gene>
    <name evidence="1" type="ORF">GDO81_018941</name>
</gene>
<accession>A0AAV6YBN2</accession>
<dbReference type="AlphaFoldDB" id="A0AAV6YBN2"/>
<dbReference type="EMBL" id="WNYA01096857">
    <property type="protein sequence ID" value="KAG8534642.1"/>
    <property type="molecule type" value="Genomic_DNA"/>
</dbReference>
<dbReference type="Proteomes" id="UP000824782">
    <property type="component" value="Unassembled WGS sequence"/>
</dbReference>
<proteinExistence type="predicted"/>
<name>A0AAV6YBN2_ENGPU</name>